<evidence type="ECO:0000256" key="3">
    <source>
        <dbReference type="PROSITE-ProRule" id="PRU00708"/>
    </source>
</evidence>
<dbReference type="Pfam" id="PF01535">
    <property type="entry name" value="PPR"/>
    <property type="match status" value="4"/>
</dbReference>
<dbReference type="NCBIfam" id="TIGR00756">
    <property type="entry name" value="PPR"/>
    <property type="match status" value="11"/>
</dbReference>
<organism evidence="4 5">
    <name type="scientific">Prunus persica</name>
    <name type="common">Peach</name>
    <name type="synonym">Amygdalus persica</name>
    <dbReference type="NCBI Taxonomy" id="3760"/>
    <lineage>
        <taxon>Eukaryota</taxon>
        <taxon>Viridiplantae</taxon>
        <taxon>Streptophyta</taxon>
        <taxon>Embryophyta</taxon>
        <taxon>Tracheophyta</taxon>
        <taxon>Spermatophyta</taxon>
        <taxon>Magnoliopsida</taxon>
        <taxon>eudicotyledons</taxon>
        <taxon>Gunneridae</taxon>
        <taxon>Pentapetalae</taxon>
        <taxon>rosids</taxon>
        <taxon>fabids</taxon>
        <taxon>Rosales</taxon>
        <taxon>Rosaceae</taxon>
        <taxon>Amygdaloideae</taxon>
        <taxon>Amygdaleae</taxon>
        <taxon>Prunus</taxon>
    </lineage>
</organism>
<feature type="repeat" description="PPR" evidence="3">
    <location>
        <begin position="505"/>
        <end position="539"/>
    </location>
</feature>
<feature type="repeat" description="PPR" evidence="3">
    <location>
        <begin position="247"/>
        <end position="281"/>
    </location>
</feature>
<reference evidence="4 5" key="1">
    <citation type="journal article" date="2013" name="Nat. Genet.">
        <title>The high-quality draft genome of peach (Prunus persica) identifies unique patterns of genetic diversity, domestication and genome evolution.</title>
        <authorList>
            <consortium name="International Peach Genome Initiative"/>
            <person name="Verde I."/>
            <person name="Abbott A.G."/>
            <person name="Scalabrin S."/>
            <person name="Jung S."/>
            <person name="Shu S."/>
            <person name="Marroni F."/>
            <person name="Zhebentyayeva T."/>
            <person name="Dettori M.T."/>
            <person name="Grimwood J."/>
            <person name="Cattonaro F."/>
            <person name="Zuccolo A."/>
            <person name="Rossini L."/>
            <person name="Jenkins J."/>
            <person name="Vendramin E."/>
            <person name="Meisel L.A."/>
            <person name="Decroocq V."/>
            <person name="Sosinski B."/>
            <person name="Prochnik S."/>
            <person name="Mitros T."/>
            <person name="Policriti A."/>
            <person name="Cipriani G."/>
            <person name="Dondini L."/>
            <person name="Ficklin S."/>
            <person name="Goodstein D.M."/>
            <person name="Xuan P."/>
            <person name="Del Fabbro C."/>
            <person name="Aramini V."/>
            <person name="Copetti D."/>
            <person name="Gonzalez S."/>
            <person name="Horner D.S."/>
            <person name="Falchi R."/>
            <person name="Lucas S."/>
            <person name="Mica E."/>
            <person name="Maldonado J."/>
            <person name="Lazzari B."/>
            <person name="Bielenberg D."/>
            <person name="Pirona R."/>
            <person name="Miculan M."/>
            <person name="Barakat A."/>
            <person name="Testolin R."/>
            <person name="Stella A."/>
            <person name="Tartarini S."/>
            <person name="Tonutti P."/>
            <person name="Arus P."/>
            <person name="Orellana A."/>
            <person name="Wells C."/>
            <person name="Main D."/>
            <person name="Vizzotto G."/>
            <person name="Silva H."/>
            <person name="Salamini F."/>
            <person name="Schmutz J."/>
            <person name="Morgante M."/>
            <person name="Rokhsar D.S."/>
        </authorList>
    </citation>
    <scope>NUCLEOTIDE SEQUENCE [LARGE SCALE GENOMIC DNA]</scope>
    <source>
        <strain evidence="5">cv. Nemared</strain>
    </source>
</reference>
<dbReference type="InterPro" id="IPR051240">
    <property type="entry name" value="Mito_RNA-Proc/Resp"/>
</dbReference>
<evidence type="ECO:0000313" key="4">
    <source>
        <dbReference type="EMBL" id="ONI11768.1"/>
    </source>
</evidence>
<feature type="repeat" description="PPR" evidence="3">
    <location>
        <begin position="126"/>
        <end position="160"/>
    </location>
</feature>
<evidence type="ECO:0000313" key="5">
    <source>
        <dbReference type="Proteomes" id="UP000006882"/>
    </source>
</evidence>
<feature type="repeat" description="PPR" evidence="3">
    <location>
        <begin position="387"/>
        <end position="421"/>
    </location>
</feature>
<dbReference type="Gramene" id="ONI11768">
    <property type="protein sequence ID" value="ONI11768"/>
    <property type="gene ID" value="PRUPE_4G124200"/>
</dbReference>
<dbReference type="PROSITE" id="PS51375">
    <property type="entry name" value="PPR"/>
    <property type="match status" value="11"/>
</dbReference>
<feature type="repeat" description="PPR" evidence="3">
    <location>
        <begin position="161"/>
        <end position="195"/>
    </location>
</feature>
<name>A0A251PJN8_PRUPE</name>
<accession>A0A251PJN8</accession>
<feature type="repeat" description="PPR" evidence="3">
    <location>
        <begin position="644"/>
        <end position="678"/>
    </location>
</feature>
<evidence type="ECO:0008006" key="6">
    <source>
        <dbReference type="Google" id="ProtNLM"/>
    </source>
</evidence>
<feature type="repeat" description="PPR" evidence="3">
    <location>
        <begin position="196"/>
        <end position="230"/>
    </location>
</feature>
<keyword evidence="5" id="KW-1185">Reference proteome</keyword>
<feature type="repeat" description="PPR" evidence="3">
    <location>
        <begin position="470"/>
        <end position="504"/>
    </location>
</feature>
<dbReference type="EMBL" id="CM007654">
    <property type="protein sequence ID" value="ONI11768.1"/>
    <property type="molecule type" value="Genomic_DNA"/>
</dbReference>
<gene>
    <name evidence="4" type="ORF">PRUPE_4G124200</name>
</gene>
<dbReference type="InterPro" id="IPR011990">
    <property type="entry name" value="TPR-like_helical_dom_sf"/>
</dbReference>
<comment type="similarity">
    <text evidence="1">Belongs to the PPR family. P subfamily.</text>
</comment>
<feature type="repeat" description="PPR" evidence="3">
    <location>
        <begin position="317"/>
        <end position="351"/>
    </location>
</feature>
<evidence type="ECO:0000256" key="2">
    <source>
        <dbReference type="ARBA" id="ARBA00022737"/>
    </source>
</evidence>
<dbReference type="InterPro" id="IPR002885">
    <property type="entry name" value="PPR_rpt"/>
</dbReference>
<dbReference type="Proteomes" id="UP000006882">
    <property type="component" value="Chromosome G4"/>
</dbReference>
<feature type="repeat" description="PPR" evidence="3">
    <location>
        <begin position="282"/>
        <end position="316"/>
    </location>
</feature>
<protein>
    <recommendedName>
        <fullName evidence="6">Pentacotripeptide-repeat region of PRORP domain-containing protein</fullName>
    </recommendedName>
</protein>
<proteinExistence type="inferred from homology"/>
<sequence length="731" mass="83016">MNLLPPMLRPISYFTPKPPWRRCFNTCSEATVTANEVLTILETVNHMESALEPVVPKLSSEIVSYVIREQTNPRLVFRFFIWATKRMRLCSRMSQSSVIDMLVRDDAFELYWRTLEQLRDCGLPIGSAAFAVLINGYAKLDMAEKAVETFGRMKDFNCKPNAFAYNAILYVMVRKELFLLALAVYNQMLKSNHSPSRNTYDILMNGFCKTRQTQDALQMFDEMTQRGSIGEAYALLRSFERDGYVLGLNGYTCLIHGLFIAGRFDEAHGWYSKMIKKGIKPDIVLCTIIIRGLSDAGRVKDALNFLNEMNERGLVPDAYCYNAVIKGFCDLGLLDEARSLHLDISKLDCFPNACTYTILICGMCKNGLVGEAQQIFNEMEKLGCVPSVVTFNALIDGLCKASKLEEAHLLFYKMEIGRNPSLFLRLSQGSNRITDSASLQTKVEQLCELGLILKAYKLLTQLADSGVTPDIITYNILINGFCKAGNINGAFKLFKNMQLKGLSPDSITYGTLIDGLQRVDREEDAFVVFDQMVKNGCMPSSAVYKSLMTWSCRRKKISLAFSLWLKYLSNLPLREEEKIKAIEEDFKEGKTEKAIRGLLEMDVNFKDFDLVPCTILLIGLCQVRRVHEALRIFSVLDEYKVIVTPPSCVHLINGLCKEGNLDLAIGVFRYTLEKGFMLMPEICNQLLKCLLRSQDKKDHALDLISRMRSFGYDLDFYLHQTTKFLLECHMN</sequence>
<dbReference type="PANTHER" id="PTHR47933">
    <property type="entry name" value="PENTATRICOPEPTIDE REPEAT-CONTAINING PROTEIN 1, MITOCHONDRIAL"/>
    <property type="match status" value="1"/>
</dbReference>
<keyword evidence="2" id="KW-0677">Repeat</keyword>
<dbReference type="PANTHER" id="PTHR47933:SF11">
    <property type="entry name" value="PENTATRICOPEPTIDE REPEAT-CONTAINING PROTEIN 2"/>
    <property type="match status" value="1"/>
</dbReference>
<feature type="repeat" description="PPR" evidence="3">
    <location>
        <begin position="352"/>
        <end position="386"/>
    </location>
</feature>
<dbReference type="Gene3D" id="1.25.40.10">
    <property type="entry name" value="Tetratricopeptide repeat domain"/>
    <property type="match status" value="5"/>
</dbReference>
<evidence type="ECO:0000256" key="1">
    <source>
        <dbReference type="ARBA" id="ARBA00007626"/>
    </source>
</evidence>
<dbReference type="Pfam" id="PF13041">
    <property type="entry name" value="PPR_2"/>
    <property type="match status" value="4"/>
</dbReference>
<dbReference type="AlphaFoldDB" id="A0A251PJN8"/>